<accession>A0A4R2BUS6</accession>
<feature type="non-terminal residue" evidence="1">
    <location>
        <position position="176"/>
    </location>
</feature>
<sequence length="176" mass="19143">MKIEDSVLLGDTLQVDENGYLRVNARTARTGIQVYSGIEVGRPELTAVNVYRDEAEVFSKSSLNTFANIPITLGHPEAAVNAQTWRDKAVGNTLEEVLRDGEYLKIGLKIMDAAAVQAVRDGTRELSVGYETQLLWEDGKAPDGTRGGSVCLNSFGRFAKWISASIMPPPSLVSAR</sequence>
<reference evidence="1 2" key="1">
    <citation type="submission" date="2019-03" db="EMBL/GenBank/DDBJ databases">
        <title>Genomic Encyclopedia of Type Strains, Phase IV (KMG-IV): sequencing the most valuable type-strain genomes for metagenomic binning, comparative biology and taxonomic classification.</title>
        <authorList>
            <person name="Goeker M."/>
        </authorList>
    </citation>
    <scope>NUCLEOTIDE SEQUENCE [LARGE SCALE GENOMIC DNA]</scope>
    <source>
        <strain evidence="1 2">DSM 18401</strain>
    </source>
</reference>
<dbReference type="Pfam" id="PF09979">
    <property type="entry name" value="DUF2213"/>
    <property type="match status" value="1"/>
</dbReference>
<organism evidence="1 2">
    <name type="scientific">Shinella granuli</name>
    <dbReference type="NCBI Taxonomy" id="323621"/>
    <lineage>
        <taxon>Bacteria</taxon>
        <taxon>Pseudomonadati</taxon>
        <taxon>Pseudomonadota</taxon>
        <taxon>Alphaproteobacteria</taxon>
        <taxon>Hyphomicrobiales</taxon>
        <taxon>Rhizobiaceae</taxon>
        <taxon>Shinella</taxon>
    </lineage>
</organism>
<gene>
    <name evidence="1" type="ORF">EV665_1621</name>
</gene>
<dbReference type="AlphaFoldDB" id="A0A4R2BUS6"/>
<evidence type="ECO:0000313" key="2">
    <source>
        <dbReference type="Proteomes" id="UP000295351"/>
    </source>
</evidence>
<dbReference type="InterPro" id="IPR016913">
    <property type="entry name" value="UCP029215"/>
</dbReference>
<dbReference type="RefSeq" id="WP_133037200.1">
    <property type="nucleotide sequence ID" value="NZ_BAABEI010000012.1"/>
</dbReference>
<evidence type="ECO:0000313" key="1">
    <source>
        <dbReference type="EMBL" id="TCN30612.1"/>
    </source>
</evidence>
<dbReference type="Proteomes" id="UP000295351">
    <property type="component" value="Unassembled WGS sequence"/>
</dbReference>
<dbReference type="EMBL" id="SLVX01000062">
    <property type="protein sequence ID" value="TCN30612.1"/>
    <property type="molecule type" value="Genomic_DNA"/>
</dbReference>
<name>A0A4R2BUS6_SHIGR</name>
<keyword evidence="2" id="KW-1185">Reference proteome</keyword>
<comment type="caution">
    <text evidence="1">The sequence shown here is derived from an EMBL/GenBank/DDBJ whole genome shotgun (WGS) entry which is preliminary data.</text>
</comment>
<protein>
    <submittedName>
        <fullName evidence="1">Uncharacterized protein DUF2213</fullName>
    </submittedName>
</protein>
<proteinExistence type="predicted"/>